<reference evidence="2" key="1">
    <citation type="journal article" date="2020" name="mSystems">
        <title>Genome- and Community-Level Interaction Insights into Carbon Utilization and Element Cycling Functions of Hydrothermarchaeota in Hydrothermal Sediment.</title>
        <authorList>
            <person name="Zhou Z."/>
            <person name="Liu Y."/>
            <person name="Xu W."/>
            <person name="Pan J."/>
            <person name="Luo Z.H."/>
            <person name="Li M."/>
        </authorList>
    </citation>
    <scope>NUCLEOTIDE SEQUENCE [LARGE SCALE GENOMIC DNA]</scope>
    <source>
        <strain evidence="2">SpSt-774</strain>
    </source>
</reference>
<keyword evidence="1" id="KW-1133">Transmembrane helix</keyword>
<keyword evidence="1" id="KW-0812">Transmembrane</keyword>
<name>A0A7C4XK42_UNCW3</name>
<organism evidence="2">
    <name type="scientific">candidate division WOR-3 bacterium</name>
    <dbReference type="NCBI Taxonomy" id="2052148"/>
    <lineage>
        <taxon>Bacteria</taxon>
        <taxon>Bacteria division WOR-3</taxon>
    </lineage>
</organism>
<feature type="transmembrane region" description="Helical" evidence="1">
    <location>
        <begin position="370"/>
        <end position="390"/>
    </location>
</feature>
<evidence type="ECO:0000256" key="1">
    <source>
        <dbReference type="SAM" id="Phobius"/>
    </source>
</evidence>
<sequence length="396" mass="44547">MDASPGYNRNPLHNVYCQCPGAAYRDYPEWRCDINLKLRSGKVPNYILVSVALIALLFGYSVLNNKVKYYARHYKDKIESARLTKILFEKIKEERRKRGLMIDPVNDPNQTGLIGIQHSAITSEPGDLDSKLTTTNPNISAVVVELFKRCHLHSGDLVAVSFSSSFPALNLAVLSAIQTLNLKPLIITSVSSSMWGANIPEFTYLDMENFLYQNKFLNFCSSAVSIGGIDDMGRGISPEGRDLIEMAIKRNKIQELKSKNLEEAIEKRFKFYNELAGNEKIACFINVGGGATALAGYELPTGILDPLKYSFHQGLAGRFLREGVKVINLNNINYLARRFGLPIAPIPIPAIGEGKLYYEYKYSVTRATSYLIILGLIVFLILRIDIDYYLRRHRDD</sequence>
<dbReference type="EMBL" id="DTGZ01000042">
    <property type="protein sequence ID" value="HGV97118.1"/>
    <property type="molecule type" value="Genomic_DNA"/>
</dbReference>
<accession>A0A7C4XK42</accession>
<protein>
    <submittedName>
        <fullName evidence="2">Poly-gamma-glutamate system protein</fullName>
    </submittedName>
</protein>
<dbReference type="AlphaFoldDB" id="A0A7C4XK42"/>
<gene>
    <name evidence="2" type="primary">pgsW</name>
    <name evidence="2" type="ORF">ENV60_02345</name>
</gene>
<feature type="transmembrane region" description="Helical" evidence="1">
    <location>
        <begin position="46"/>
        <end position="63"/>
    </location>
</feature>
<keyword evidence="1" id="KW-0472">Membrane</keyword>
<comment type="caution">
    <text evidence="2">The sequence shown here is derived from an EMBL/GenBank/DDBJ whole genome shotgun (WGS) entry which is preliminary data.</text>
</comment>
<proteinExistence type="predicted"/>
<dbReference type="InterPro" id="IPR027602">
    <property type="entry name" value="PGA_system"/>
</dbReference>
<evidence type="ECO:0000313" key="2">
    <source>
        <dbReference type="EMBL" id="HGV97118.1"/>
    </source>
</evidence>
<dbReference type="NCBIfam" id="TIGR04332">
    <property type="entry name" value="gamma_Glu_sys"/>
    <property type="match status" value="1"/>
</dbReference>